<gene>
    <name evidence="1" type="ORF">Ahy_B09g096482</name>
</gene>
<keyword evidence="2" id="KW-1185">Reference proteome</keyword>
<evidence type="ECO:0000313" key="1">
    <source>
        <dbReference type="EMBL" id="RYQ90359.1"/>
    </source>
</evidence>
<protein>
    <submittedName>
        <fullName evidence="1">Uncharacterized protein</fullName>
    </submittedName>
</protein>
<accession>A0A444XKZ4</accession>
<reference evidence="1 2" key="1">
    <citation type="submission" date="2019-01" db="EMBL/GenBank/DDBJ databases">
        <title>Sequencing of cultivated peanut Arachis hypogaea provides insights into genome evolution and oil improvement.</title>
        <authorList>
            <person name="Chen X."/>
        </authorList>
    </citation>
    <scope>NUCLEOTIDE SEQUENCE [LARGE SCALE GENOMIC DNA]</scope>
    <source>
        <strain evidence="2">cv. Fuhuasheng</strain>
        <tissue evidence="1">Leaves</tissue>
    </source>
</reference>
<dbReference type="AlphaFoldDB" id="A0A444XKZ4"/>
<sequence length="125" mass="14307">MDVEGYILSLEVTMSECKVNIPHVFVLHVARGDLVIVSPWFKKLKMHIVDYDAAFLRFLHNGEFVTMHGEKNSTSEQAQYHHIRCLLNIDAIDEIFTVEVQQPAQNPVIPLPFSITMEPVFAELL</sequence>
<dbReference type="Proteomes" id="UP000289738">
    <property type="component" value="Chromosome B09"/>
</dbReference>
<organism evidence="1 2">
    <name type="scientific">Arachis hypogaea</name>
    <name type="common">Peanut</name>
    <dbReference type="NCBI Taxonomy" id="3818"/>
    <lineage>
        <taxon>Eukaryota</taxon>
        <taxon>Viridiplantae</taxon>
        <taxon>Streptophyta</taxon>
        <taxon>Embryophyta</taxon>
        <taxon>Tracheophyta</taxon>
        <taxon>Spermatophyta</taxon>
        <taxon>Magnoliopsida</taxon>
        <taxon>eudicotyledons</taxon>
        <taxon>Gunneridae</taxon>
        <taxon>Pentapetalae</taxon>
        <taxon>rosids</taxon>
        <taxon>fabids</taxon>
        <taxon>Fabales</taxon>
        <taxon>Fabaceae</taxon>
        <taxon>Papilionoideae</taxon>
        <taxon>50 kb inversion clade</taxon>
        <taxon>dalbergioids sensu lato</taxon>
        <taxon>Dalbergieae</taxon>
        <taxon>Pterocarpus clade</taxon>
        <taxon>Arachis</taxon>
    </lineage>
</organism>
<comment type="caution">
    <text evidence="1">The sequence shown here is derived from an EMBL/GenBank/DDBJ whole genome shotgun (WGS) entry which is preliminary data.</text>
</comment>
<name>A0A444XKZ4_ARAHY</name>
<evidence type="ECO:0000313" key="2">
    <source>
        <dbReference type="Proteomes" id="UP000289738"/>
    </source>
</evidence>
<dbReference type="EMBL" id="SDMP01000019">
    <property type="protein sequence ID" value="RYQ90359.1"/>
    <property type="molecule type" value="Genomic_DNA"/>
</dbReference>
<proteinExistence type="predicted"/>